<organism evidence="1 2">
    <name type="scientific">Pleomorphomonas diazotrophica</name>
    <dbReference type="NCBI Taxonomy" id="1166257"/>
    <lineage>
        <taxon>Bacteria</taxon>
        <taxon>Pseudomonadati</taxon>
        <taxon>Pseudomonadota</taxon>
        <taxon>Alphaproteobacteria</taxon>
        <taxon>Hyphomicrobiales</taxon>
        <taxon>Pleomorphomonadaceae</taxon>
        <taxon>Pleomorphomonas</taxon>
    </lineage>
</organism>
<dbReference type="InterPro" id="IPR038444">
    <property type="entry name" value="DUF465_sf"/>
</dbReference>
<dbReference type="Proteomes" id="UP000233491">
    <property type="component" value="Unassembled WGS sequence"/>
</dbReference>
<evidence type="ECO:0000313" key="1">
    <source>
        <dbReference type="EMBL" id="PKR88942.1"/>
    </source>
</evidence>
<dbReference type="Pfam" id="PF04325">
    <property type="entry name" value="DUF465"/>
    <property type="match status" value="1"/>
</dbReference>
<keyword evidence="2" id="KW-1185">Reference proteome</keyword>
<accession>A0A1I4SGV8</accession>
<dbReference type="OrthoDB" id="1263265at2"/>
<dbReference type="EMBL" id="PJNW01000009">
    <property type="protein sequence ID" value="PKR88942.1"/>
    <property type="molecule type" value="Genomic_DNA"/>
</dbReference>
<proteinExistence type="predicted"/>
<gene>
    <name evidence="1" type="ORF">CXZ10_12565</name>
</gene>
<comment type="caution">
    <text evidence="1">The sequence shown here is derived from an EMBL/GenBank/DDBJ whole genome shotgun (WGS) entry which is preliminary data.</text>
</comment>
<dbReference type="InterPro" id="IPR007420">
    <property type="entry name" value="DUF465"/>
</dbReference>
<dbReference type="Gene3D" id="6.10.280.50">
    <property type="match status" value="1"/>
</dbReference>
<name>A0A1I4SGV8_9HYPH</name>
<evidence type="ECO:0008006" key="3">
    <source>
        <dbReference type="Google" id="ProtNLM"/>
    </source>
</evidence>
<sequence length="83" mass="9386">MSIPHELSLEFPESWGAIEQLMLFDAVFCDLATAYQEINRRIFRIETLEEPAEPDVLADLKRHRSQLKNEIAAAIAATRCAVA</sequence>
<evidence type="ECO:0000313" key="2">
    <source>
        <dbReference type="Proteomes" id="UP000233491"/>
    </source>
</evidence>
<dbReference type="AlphaFoldDB" id="A0A1I4SGV8"/>
<dbReference type="RefSeq" id="WP_101289687.1">
    <property type="nucleotide sequence ID" value="NZ_FOUQ01000003.1"/>
</dbReference>
<reference evidence="1 2" key="1">
    <citation type="submission" date="2017-12" db="EMBL/GenBank/DDBJ databases">
        <title>Anaerobic carbon monoxide metabolism by Pleomorphomonas carboxyditropha sp. nov., a new mesophilic hydrogenogenic carboxidotroph.</title>
        <authorList>
            <person name="Esquivel-Elizondo S."/>
            <person name="Krajmalnik-Brown R."/>
        </authorList>
    </citation>
    <scope>NUCLEOTIDE SEQUENCE [LARGE SCALE GENOMIC DNA]</scope>
    <source>
        <strain evidence="1 2">R5-392</strain>
    </source>
</reference>
<protein>
    <recommendedName>
        <fullName evidence="3">DUF465 domain-containing protein</fullName>
    </recommendedName>
</protein>